<protein>
    <submittedName>
        <fullName evidence="1">Uncharacterized protein</fullName>
    </submittedName>
</protein>
<dbReference type="EMBL" id="LJOW01000020">
    <property type="protein sequence ID" value="OBQ44548.1"/>
    <property type="molecule type" value="Genomic_DNA"/>
</dbReference>
<gene>
    <name evidence="1" type="ORF">AN484_06580</name>
</gene>
<dbReference type="AlphaFoldDB" id="A0A1B7X5B4"/>
<organism evidence="1 2">
    <name type="scientific">Aphanizomenon flos-aquae WA102</name>
    <dbReference type="NCBI Taxonomy" id="1710896"/>
    <lineage>
        <taxon>Bacteria</taxon>
        <taxon>Bacillati</taxon>
        <taxon>Cyanobacteriota</taxon>
        <taxon>Cyanophyceae</taxon>
        <taxon>Nostocales</taxon>
        <taxon>Aphanizomenonaceae</taxon>
        <taxon>Aphanizomenon</taxon>
    </lineage>
</organism>
<reference evidence="1 2" key="1">
    <citation type="submission" date="2015-09" db="EMBL/GenBank/DDBJ databases">
        <title>Aphanizomenon flos-aquae WA102.</title>
        <authorList>
            <person name="Driscoll C."/>
        </authorList>
    </citation>
    <scope>NUCLEOTIDE SEQUENCE [LARGE SCALE GENOMIC DNA]</scope>
    <source>
        <strain evidence="1">WA102</strain>
    </source>
</reference>
<proteinExistence type="predicted"/>
<accession>A0A1B7X5B4</accession>
<evidence type="ECO:0000313" key="1">
    <source>
        <dbReference type="EMBL" id="OBQ44548.1"/>
    </source>
</evidence>
<sequence length="161" mass="17522">MNDHPTEIRCNRAASALEDSHPATDLAQRVRHGITDVQPEELSTVVVRIVIKGGSSDVRPNLLNCFLIHIGVEDVCGLKRRSIVGRVSLPAVGRKTSITLNERIHLGVGSTTARAVGETRNLKVDHVVETTEGTLDTERSNKLARGGIADVLTEFRVITKE</sequence>
<name>A0A1B7X5B4_APHFL</name>
<dbReference type="Proteomes" id="UP000092093">
    <property type="component" value="Unassembled WGS sequence"/>
</dbReference>
<comment type="caution">
    <text evidence="1">The sequence shown here is derived from an EMBL/GenBank/DDBJ whole genome shotgun (WGS) entry which is preliminary data.</text>
</comment>
<evidence type="ECO:0000313" key="2">
    <source>
        <dbReference type="Proteomes" id="UP000092093"/>
    </source>
</evidence>